<evidence type="ECO:0000313" key="12">
    <source>
        <dbReference type="Proteomes" id="UP001596501"/>
    </source>
</evidence>
<feature type="transmembrane region" description="Helical" evidence="9">
    <location>
        <begin position="152"/>
        <end position="175"/>
    </location>
</feature>
<gene>
    <name evidence="9" type="primary">cobD</name>
    <name evidence="11" type="ORF">ACFQPB_05120</name>
</gene>
<comment type="function">
    <text evidence="9">Converts cobyric acid to cobinamide by the addition of aminopropanol on the F carboxylic group.</text>
</comment>
<protein>
    <recommendedName>
        <fullName evidence="9">Cobalamin biosynthesis protein CobD</fullName>
    </recommendedName>
</protein>
<comment type="subcellular location">
    <subcellularLocation>
        <location evidence="1 9">Cell membrane</location>
        <topology evidence="1 9">Multi-pass membrane protein</topology>
    </subcellularLocation>
</comment>
<dbReference type="PANTHER" id="PTHR34308:SF1">
    <property type="entry name" value="COBALAMIN BIOSYNTHESIS PROTEIN CBIB"/>
    <property type="match status" value="1"/>
</dbReference>
<evidence type="ECO:0000256" key="4">
    <source>
        <dbReference type="ARBA" id="ARBA00022475"/>
    </source>
</evidence>
<dbReference type="Pfam" id="PF03186">
    <property type="entry name" value="CobD_Cbib"/>
    <property type="match status" value="1"/>
</dbReference>
<proteinExistence type="inferred from homology"/>
<dbReference type="RefSeq" id="WP_382220306.1">
    <property type="nucleotide sequence ID" value="NZ_JBHTCA010000003.1"/>
</dbReference>
<evidence type="ECO:0000256" key="10">
    <source>
        <dbReference type="SAM" id="MobiDB-lite"/>
    </source>
</evidence>
<keyword evidence="7 9" id="KW-1133">Transmembrane helix</keyword>
<evidence type="ECO:0000256" key="8">
    <source>
        <dbReference type="ARBA" id="ARBA00023136"/>
    </source>
</evidence>
<reference evidence="12" key="1">
    <citation type="journal article" date="2019" name="Int. J. Syst. Evol. Microbiol.">
        <title>The Global Catalogue of Microorganisms (GCM) 10K type strain sequencing project: providing services to taxonomists for standard genome sequencing and annotation.</title>
        <authorList>
            <consortium name="The Broad Institute Genomics Platform"/>
            <consortium name="The Broad Institute Genome Sequencing Center for Infectious Disease"/>
            <person name="Wu L."/>
            <person name="Ma J."/>
        </authorList>
    </citation>
    <scope>NUCLEOTIDE SEQUENCE [LARGE SCALE GENOMIC DNA]</scope>
    <source>
        <strain evidence="12">CGMCC 1.12371</strain>
    </source>
</reference>
<keyword evidence="12" id="KW-1185">Reference proteome</keyword>
<feature type="transmembrane region" description="Helical" evidence="9">
    <location>
        <begin position="74"/>
        <end position="94"/>
    </location>
</feature>
<evidence type="ECO:0000256" key="1">
    <source>
        <dbReference type="ARBA" id="ARBA00004651"/>
    </source>
</evidence>
<evidence type="ECO:0000313" key="11">
    <source>
        <dbReference type="EMBL" id="MFC7408233.1"/>
    </source>
</evidence>
<feature type="transmembrane region" description="Helical" evidence="9">
    <location>
        <begin position="300"/>
        <end position="321"/>
    </location>
</feature>
<dbReference type="EMBL" id="JBHTCA010000003">
    <property type="protein sequence ID" value="MFC7408233.1"/>
    <property type="molecule type" value="Genomic_DNA"/>
</dbReference>
<keyword evidence="5 9" id="KW-0169">Cobalamin biosynthesis</keyword>
<keyword evidence="6 9" id="KW-0812">Transmembrane</keyword>
<dbReference type="InterPro" id="IPR004485">
    <property type="entry name" value="Cobalamin_biosynth_CobD/CbiB"/>
</dbReference>
<evidence type="ECO:0000256" key="3">
    <source>
        <dbReference type="ARBA" id="ARBA00006263"/>
    </source>
</evidence>
<comment type="caution">
    <text evidence="9">Lacks conserved residue(s) required for the propagation of feature annotation.</text>
</comment>
<evidence type="ECO:0000256" key="2">
    <source>
        <dbReference type="ARBA" id="ARBA00004953"/>
    </source>
</evidence>
<comment type="similarity">
    <text evidence="3 9">Belongs to the CobD/CbiB family.</text>
</comment>
<comment type="pathway">
    <text evidence="2 9">Cofactor biosynthesis; adenosylcobalamin biosynthesis.</text>
</comment>
<dbReference type="NCBIfam" id="NF005792">
    <property type="entry name" value="PRK07630.1"/>
    <property type="match status" value="1"/>
</dbReference>
<accession>A0ABW2QLP9</accession>
<name>A0ABW2QLP9_9BURK</name>
<evidence type="ECO:0000256" key="5">
    <source>
        <dbReference type="ARBA" id="ARBA00022573"/>
    </source>
</evidence>
<feature type="transmembrane region" description="Helical" evidence="9">
    <location>
        <begin position="48"/>
        <end position="69"/>
    </location>
</feature>
<evidence type="ECO:0000256" key="6">
    <source>
        <dbReference type="ARBA" id="ARBA00022692"/>
    </source>
</evidence>
<organism evidence="11 12">
    <name type="scientific">Hydrogenophaga atypica</name>
    <dbReference type="NCBI Taxonomy" id="249409"/>
    <lineage>
        <taxon>Bacteria</taxon>
        <taxon>Pseudomonadati</taxon>
        <taxon>Pseudomonadota</taxon>
        <taxon>Betaproteobacteria</taxon>
        <taxon>Burkholderiales</taxon>
        <taxon>Comamonadaceae</taxon>
        <taxon>Hydrogenophaga</taxon>
    </lineage>
</organism>
<dbReference type="Proteomes" id="UP001596501">
    <property type="component" value="Unassembled WGS sequence"/>
</dbReference>
<evidence type="ECO:0000256" key="7">
    <source>
        <dbReference type="ARBA" id="ARBA00022989"/>
    </source>
</evidence>
<comment type="caution">
    <text evidence="11">The sequence shown here is derived from an EMBL/GenBank/DDBJ whole genome shotgun (WGS) entry which is preliminary data.</text>
</comment>
<keyword evidence="8 9" id="KW-0472">Membrane</keyword>
<dbReference type="PANTHER" id="PTHR34308">
    <property type="entry name" value="COBALAMIN BIOSYNTHESIS PROTEIN CBIB"/>
    <property type="match status" value="1"/>
</dbReference>
<sequence>MTFFAILLALLVEQARPLGFDNPVHAGLRGWARWARRSLDTGQARQGAIAWVVAVLAPAALAALVYWLLWQLSVLLAFVWTVVVLYHTVGFRQFSHHFTEIRDALEAGDEVAARQALARWQRVEVSQIARDELLRHAIEHSVLAAHRHVFGVLVWFLVLALLGLGPAGAVLYRLAEYLSRNWQARPDGTPSAHLQRAAAVAWQWVDHVPVRVTALAFAVVGNFEDAVASWRQDAARFPNPNDGVVLAATAGAINVRLGGRALGEPLPLPGPGVSTATPPEPAAAVSTDGREPQLAHLGSVVGLVWRSVVMWMLLLALLTLARLP</sequence>
<keyword evidence="4 9" id="KW-1003">Cell membrane</keyword>
<dbReference type="HAMAP" id="MF_00024">
    <property type="entry name" value="CobD_CbiB"/>
    <property type="match status" value="1"/>
</dbReference>
<evidence type="ECO:0000256" key="9">
    <source>
        <dbReference type="HAMAP-Rule" id="MF_00024"/>
    </source>
</evidence>
<feature type="region of interest" description="Disordered" evidence="10">
    <location>
        <begin position="267"/>
        <end position="289"/>
    </location>
</feature>